<dbReference type="OrthoDB" id="784829at2"/>
<sequence length="521" mass="59726">MFPFKEKKTETLYKDWGEPGEIKTSTPRVARMTEDLMPTPLKDWLKDVSHRMQTPADFSTISAVVMFASVIGSACSIRPKQEDSWEVIPNLWGACIGQPSVMLKSPSMQEAMSMLEKLQAHYGEEYEHQKSQFKADELERELKLKDIERRMKDLARGKGITGTVEADAMAVLKTDYAEISKELEQTPQRRLFKTNETTVQSMTLIQEQNERGILVFRDELVALLLNWDKEQNADERGYFLEGWNGNGTYTDMKISRGLTEAKNICISLLGGIQPDKLKRYLLQAIKGNNDGLLQRLQLAVWPENPDSWSLVDQKPNYEARDHVEVILFKLAECDFKKLGANENSEKNRPFFRFDVQAQKIFNDWLTELQTQKIPQEDNPLMLEHFGKYRSLMPSLSLIFHCLDSIDSSYIGPIKASSAQLAVRWCDYLESHARKIYSMIDKDEEQAAIILSKKIEAKALANPFTAKTVYNKGWYGLKDRVEVEAACRVLIDQNWLQIEAREPNSSGGRRPLPIYRINPGLL</sequence>
<gene>
    <name evidence="1" type="ORF">MDMS009_1542</name>
</gene>
<dbReference type="HOGENOM" id="CLU_022235_1_0_6"/>
<evidence type="ECO:0000313" key="1">
    <source>
        <dbReference type="EMBL" id="EEF79991.1"/>
    </source>
</evidence>
<protein>
    <recommendedName>
        <fullName evidence="3">DUF3987 domain-containing protein</fullName>
    </recommendedName>
</protein>
<dbReference type="EMBL" id="GG657897">
    <property type="protein sequence ID" value="EEF79991.1"/>
    <property type="molecule type" value="Genomic_DNA"/>
</dbReference>
<proteinExistence type="predicted"/>
<dbReference type="Pfam" id="PF13148">
    <property type="entry name" value="DUF3987"/>
    <property type="match status" value="1"/>
</dbReference>
<dbReference type="AlphaFoldDB" id="C0N618"/>
<dbReference type="InterPro" id="IPR025048">
    <property type="entry name" value="DUF3987"/>
</dbReference>
<evidence type="ECO:0008006" key="3">
    <source>
        <dbReference type="Google" id="ProtNLM"/>
    </source>
</evidence>
<organism evidence="1 2">
    <name type="scientific">Methylophaga thiooxydans DMS010</name>
    <dbReference type="NCBI Taxonomy" id="637616"/>
    <lineage>
        <taxon>Bacteria</taxon>
        <taxon>Pseudomonadati</taxon>
        <taxon>Pseudomonadota</taxon>
        <taxon>Gammaproteobacteria</taxon>
        <taxon>Thiotrichales</taxon>
        <taxon>Piscirickettsiaceae</taxon>
        <taxon>Methylophaga</taxon>
    </lineage>
</organism>
<name>C0N618_9GAMM</name>
<evidence type="ECO:0000313" key="2">
    <source>
        <dbReference type="Proteomes" id="UP000004679"/>
    </source>
</evidence>
<dbReference type="Proteomes" id="UP000004679">
    <property type="component" value="Unassembled WGS sequence"/>
</dbReference>
<keyword evidence="2" id="KW-1185">Reference proteome</keyword>
<dbReference type="RefSeq" id="WP_008291088.1">
    <property type="nucleotide sequence ID" value="NZ_GG657897.1"/>
</dbReference>
<reference evidence="1 2" key="1">
    <citation type="journal article" date="2011" name="J. Bacteriol.">
        <title>Draft genome sequence of the chemolithoheterotrophic, halophilic methylotroph Methylophaga thiooxydans DMS010.</title>
        <authorList>
            <person name="Boden R."/>
            <person name="Ferriera S."/>
            <person name="Johnson J."/>
            <person name="Kelly D.P."/>
            <person name="Murrell J.C."/>
            <person name="Schafer H."/>
        </authorList>
    </citation>
    <scope>NUCLEOTIDE SEQUENCE [LARGE SCALE GENOMIC DNA]</scope>
    <source>
        <strain evidence="1 2">DMS010</strain>
    </source>
</reference>
<accession>C0N618</accession>